<evidence type="ECO:0000313" key="2">
    <source>
        <dbReference type="EMBL" id="NWJ43762.1"/>
    </source>
</evidence>
<dbReference type="EMBL" id="JACASV010000052">
    <property type="protein sequence ID" value="NWJ43762.1"/>
    <property type="molecule type" value="Genomic_DNA"/>
</dbReference>
<comment type="caution">
    <text evidence="2">The sequence shown here is derived from an EMBL/GenBank/DDBJ whole genome shotgun (WGS) entry which is preliminary data.</text>
</comment>
<dbReference type="Proteomes" id="UP000523105">
    <property type="component" value="Unassembled WGS sequence"/>
</dbReference>
<organism evidence="2 3">
    <name type="scientific">Marine Group I thaumarchaeote</name>
    <dbReference type="NCBI Taxonomy" id="2511932"/>
    <lineage>
        <taxon>Archaea</taxon>
        <taxon>Nitrososphaerota</taxon>
        <taxon>Marine Group I</taxon>
    </lineage>
</organism>
<gene>
    <name evidence="2" type="ORF">HX837_06125</name>
</gene>
<dbReference type="InterPro" id="IPR014729">
    <property type="entry name" value="Rossmann-like_a/b/a_fold"/>
</dbReference>
<accession>A0A7K4MQ96</accession>
<dbReference type="AlphaFoldDB" id="A0A7K4MQ96"/>
<proteinExistence type="predicted"/>
<dbReference type="SUPFAM" id="SSF52374">
    <property type="entry name" value="Nucleotidylyl transferase"/>
    <property type="match status" value="1"/>
</dbReference>
<evidence type="ECO:0000313" key="3">
    <source>
        <dbReference type="Proteomes" id="UP000523105"/>
    </source>
</evidence>
<evidence type="ECO:0000259" key="1">
    <source>
        <dbReference type="Pfam" id="PF01467"/>
    </source>
</evidence>
<feature type="domain" description="Cytidyltransferase-like" evidence="1">
    <location>
        <begin position="7"/>
        <end position="117"/>
    </location>
</feature>
<sequence>MTTAVFVFGRFNPPTIGHGKLLNALTATAQREGGKALVYTSSTQDAKKNPLSKNQIFKHMKKMFPKEKKYFQTRSTAKTALEVAVELHGKYDKLVMVVGSDRVADFTSLLNTYNGIKSKHGFYEYKEIDIVSAGERDPDAEGATGMSASKMRDAAVKGDFDTFKSGLPIEMKDKDAKNMFNDVRTGLRLDVVREGMKRRRGIQEPVLSQVDVTSCDLKIDAKELSWRGYDTLNLSTCDEAYEMYDEIVNSISESTFTKPELAYLKESLILVDKCLTIAQAPEEMIKEQDVRDYMQYSGKAIKLLEGVGKRIGIDFNYSFLNDLQVEVAEDVQPKKSFTQFSGEMYGIR</sequence>
<dbReference type="Gene3D" id="3.40.50.620">
    <property type="entry name" value="HUPs"/>
    <property type="match status" value="1"/>
</dbReference>
<dbReference type="InterPro" id="IPR004821">
    <property type="entry name" value="Cyt_trans-like"/>
</dbReference>
<dbReference type="Pfam" id="PF01467">
    <property type="entry name" value="CTP_transf_like"/>
    <property type="match status" value="1"/>
</dbReference>
<reference evidence="2 3" key="1">
    <citation type="journal article" date="2019" name="Environ. Microbiol.">
        <title>Genomics insights into ecotype formation of ammonia-oxidizing archaea in the deep ocean.</title>
        <authorList>
            <person name="Wang Y."/>
            <person name="Huang J.M."/>
            <person name="Cui G.J."/>
            <person name="Nunoura T."/>
            <person name="Takaki Y."/>
            <person name="Li W.L."/>
            <person name="Li J."/>
            <person name="Gao Z.M."/>
            <person name="Takai K."/>
            <person name="Zhang A.Q."/>
            <person name="Stepanauskas R."/>
        </authorList>
    </citation>
    <scope>NUCLEOTIDE SEQUENCE [LARGE SCALE GENOMIC DNA]</scope>
    <source>
        <strain evidence="2 3">L15b</strain>
    </source>
</reference>
<protein>
    <recommendedName>
        <fullName evidence="1">Cytidyltransferase-like domain-containing protein</fullName>
    </recommendedName>
</protein>
<name>A0A7K4MQ96_9ARCH</name>
<dbReference type="GO" id="GO:0003824">
    <property type="term" value="F:catalytic activity"/>
    <property type="evidence" value="ECO:0007669"/>
    <property type="project" value="InterPro"/>
</dbReference>